<proteinExistence type="predicted"/>
<sequence>MASNSRRQQILELCFEHETDREVDVYLEGEIGGEVEINEKVASDFLDSDYELGREDEEAEAAEIEQAVQEAEALFFVNVQETEVNMDLSMQVSLETEITMDHSQKMTARKRTMTPTGSGTEVYLGSQNTNPGKRPKTSQTTFKTQQLRRSTRLNATVASQENATSSKATFKPPRPAHPQIVPPPFKTFQKEGKKYVTTNNLTAALNVRRAGNLSKRQSSNKG</sequence>
<evidence type="ECO:0000256" key="1">
    <source>
        <dbReference type="SAM" id="MobiDB-lite"/>
    </source>
</evidence>
<reference evidence="2" key="2">
    <citation type="journal article" date="2024" name="Plant">
        <title>Genomic evolution and insights into agronomic trait innovations of Sesamum species.</title>
        <authorList>
            <person name="Miao H."/>
            <person name="Wang L."/>
            <person name="Qu L."/>
            <person name="Liu H."/>
            <person name="Sun Y."/>
            <person name="Le M."/>
            <person name="Wang Q."/>
            <person name="Wei S."/>
            <person name="Zheng Y."/>
            <person name="Lin W."/>
            <person name="Duan Y."/>
            <person name="Cao H."/>
            <person name="Xiong S."/>
            <person name="Wang X."/>
            <person name="Wei L."/>
            <person name="Li C."/>
            <person name="Ma Q."/>
            <person name="Ju M."/>
            <person name="Zhao R."/>
            <person name="Li G."/>
            <person name="Mu C."/>
            <person name="Tian Q."/>
            <person name="Mei H."/>
            <person name="Zhang T."/>
            <person name="Gao T."/>
            <person name="Zhang H."/>
        </authorList>
    </citation>
    <scope>NUCLEOTIDE SEQUENCE</scope>
    <source>
        <strain evidence="2">3651</strain>
    </source>
</reference>
<protein>
    <submittedName>
        <fullName evidence="2">Uncharacterized protein</fullName>
    </submittedName>
</protein>
<reference evidence="2" key="1">
    <citation type="submission" date="2020-06" db="EMBL/GenBank/DDBJ databases">
        <authorList>
            <person name="Li T."/>
            <person name="Hu X."/>
            <person name="Zhang T."/>
            <person name="Song X."/>
            <person name="Zhang H."/>
            <person name="Dai N."/>
            <person name="Sheng W."/>
            <person name="Hou X."/>
            <person name="Wei L."/>
        </authorList>
    </citation>
    <scope>NUCLEOTIDE SEQUENCE</scope>
    <source>
        <strain evidence="2">3651</strain>
        <tissue evidence="2">Leaf</tissue>
    </source>
</reference>
<dbReference type="Proteomes" id="UP001293254">
    <property type="component" value="Unassembled WGS sequence"/>
</dbReference>
<feature type="compositionally biased region" description="Polar residues" evidence="1">
    <location>
        <begin position="156"/>
        <end position="168"/>
    </location>
</feature>
<dbReference type="AlphaFoldDB" id="A0AAE1XKT5"/>
<name>A0AAE1XKT5_9LAMI</name>
<dbReference type="EMBL" id="JACGWO010000012">
    <property type="protein sequence ID" value="KAK4413247.1"/>
    <property type="molecule type" value="Genomic_DNA"/>
</dbReference>
<evidence type="ECO:0000313" key="2">
    <source>
        <dbReference type="EMBL" id="KAK4413247.1"/>
    </source>
</evidence>
<evidence type="ECO:0000313" key="3">
    <source>
        <dbReference type="Proteomes" id="UP001293254"/>
    </source>
</evidence>
<feature type="region of interest" description="Disordered" evidence="1">
    <location>
        <begin position="102"/>
        <end position="140"/>
    </location>
</feature>
<feature type="region of interest" description="Disordered" evidence="1">
    <location>
        <begin position="156"/>
        <end position="183"/>
    </location>
</feature>
<feature type="compositionally biased region" description="Polar residues" evidence="1">
    <location>
        <begin position="113"/>
        <end position="140"/>
    </location>
</feature>
<accession>A0AAE1XKT5</accession>
<keyword evidence="3" id="KW-1185">Reference proteome</keyword>
<feature type="compositionally biased region" description="Pro residues" evidence="1">
    <location>
        <begin position="172"/>
        <end position="183"/>
    </location>
</feature>
<gene>
    <name evidence="2" type="ORF">Salat_2737300</name>
</gene>
<comment type="caution">
    <text evidence="2">The sequence shown here is derived from an EMBL/GenBank/DDBJ whole genome shotgun (WGS) entry which is preliminary data.</text>
</comment>
<organism evidence="2 3">
    <name type="scientific">Sesamum alatum</name>
    <dbReference type="NCBI Taxonomy" id="300844"/>
    <lineage>
        <taxon>Eukaryota</taxon>
        <taxon>Viridiplantae</taxon>
        <taxon>Streptophyta</taxon>
        <taxon>Embryophyta</taxon>
        <taxon>Tracheophyta</taxon>
        <taxon>Spermatophyta</taxon>
        <taxon>Magnoliopsida</taxon>
        <taxon>eudicotyledons</taxon>
        <taxon>Gunneridae</taxon>
        <taxon>Pentapetalae</taxon>
        <taxon>asterids</taxon>
        <taxon>lamiids</taxon>
        <taxon>Lamiales</taxon>
        <taxon>Pedaliaceae</taxon>
        <taxon>Sesamum</taxon>
    </lineage>
</organism>